<evidence type="ECO:0000313" key="6">
    <source>
        <dbReference type="EMBL" id="VEP14282.1"/>
    </source>
</evidence>
<proteinExistence type="predicted"/>
<dbReference type="AlphaFoldDB" id="A0A563VSC2"/>
<dbReference type="Proteomes" id="UP000320055">
    <property type="component" value="Unassembled WGS sequence"/>
</dbReference>
<feature type="domain" description="UvrD-like helicase ATP-binding" evidence="5">
    <location>
        <begin position="2"/>
        <end position="42"/>
    </location>
</feature>
<keyword evidence="4" id="KW-0067">ATP-binding</keyword>
<dbReference type="EMBL" id="CAACVJ010000172">
    <property type="protein sequence ID" value="VEP14282.1"/>
    <property type="molecule type" value="Genomic_DNA"/>
</dbReference>
<organism evidence="6 7">
    <name type="scientific">Hyella patelloides LEGE 07179</name>
    <dbReference type="NCBI Taxonomy" id="945734"/>
    <lineage>
        <taxon>Bacteria</taxon>
        <taxon>Bacillati</taxon>
        <taxon>Cyanobacteriota</taxon>
        <taxon>Cyanophyceae</taxon>
        <taxon>Pleurocapsales</taxon>
        <taxon>Hyellaceae</taxon>
        <taxon>Hyella</taxon>
    </lineage>
</organism>
<dbReference type="GO" id="GO:0005524">
    <property type="term" value="F:ATP binding"/>
    <property type="evidence" value="ECO:0007669"/>
    <property type="project" value="UniProtKB-KW"/>
</dbReference>
<sequence length="47" mass="5563">MLAEVYNEYQSRLAANNALDFDDLILIPVRLFEQNESILGYWPLKLY</sequence>
<dbReference type="InterPro" id="IPR027417">
    <property type="entry name" value="P-loop_NTPase"/>
</dbReference>
<gene>
    <name evidence="6" type="ORF">H1P_2530010</name>
</gene>
<dbReference type="Pfam" id="PF00580">
    <property type="entry name" value="UvrD-helicase"/>
    <property type="match status" value="1"/>
</dbReference>
<keyword evidence="1" id="KW-0547">Nucleotide-binding</keyword>
<dbReference type="Gene3D" id="1.10.10.160">
    <property type="match status" value="1"/>
</dbReference>
<evidence type="ECO:0000313" key="7">
    <source>
        <dbReference type="Proteomes" id="UP000320055"/>
    </source>
</evidence>
<keyword evidence="3" id="KW-0347">Helicase</keyword>
<name>A0A563VSC2_9CYAN</name>
<dbReference type="InterPro" id="IPR014016">
    <property type="entry name" value="UvrD-like_ATP-bd"/>
</dbReference>
<keyword evidence="7" id="KW-1185">Reference proteome</keyword>
<evidence type="ECO:0000256" key="2">
    <source>
        <dbReference type="ARBA" id="ARBA00022801"/>
    </source>
</evidence>
<protein>
    <recommendedName>
        <fullName evidence="5">UvrD-like helicase ATP-binding domain-containing protein</fullName>
    </recommendedName>
</protein>
<evidence type="ECO:0000256" key="3">
    <source>
        <dbReference type="ARBA" id="ARBA00022806"/>
    </source>
</evidence>
<evidence type="ECO:0000256" key="4">
    <source>
        <dbReference type="ARBA" id="ARBA00022840"/>
    </source>
</evidence>
<dbReference type="InterPro" id="IPR013986">
    <property type="entry name" value="DExx_box_DNA_helicase_dom_sf"/>
</dbReference>
<dbReference type="Gene3D" id="3.40.50.300">
    <property type="entry name" value="P-loop containing nucleotide triphosphate hydrolases"/>
    <property type="match status" value="1"/>
</dbReference>
<evidence type="ECO:0000256" key="1">
    <source>
        <dbReference type="ARBA" id="ARBA00022741"/>
    </source>
</evidence>
<dbReference type="GO" id="GO:0016787">
    <property type="term" value="F:hydrolase activity"/>
    <property type="evidence" value="ECO:0007669"/>
    <property type="project" value="UniProtKB-KW"/>
</dbReference>
<keyword evidence="2" id="KW-0378">Hydrolase</keyword>
<accession>A0A563VSC2</accession>
<reference evidence="6 7" key="1">
    <citation type="submission" date="2019-01" db="EMBL/GenBank/DDBJ databases">
        <authorList>
            <person name="Brito A."/>
        </authorList>
    </citation>
    <scope>NUCLEOTIDE SEQUENCE [LARGE SCALE GENOMIC DNA]</scope>
    <source>
        <strain evidence="6">1</strain>
    </source>
</reference>
<dbReference type="GO" id="GO:0004386">
    <property type="term" value="F:helicase activity"/>
    <property type="evidence" value="ECO:0007669"/>
    <property type="project" value="UniProtKB-KW"/>
</dbReference>
<evidence type="ECO:0000259" key="5">
    <source>
        <dbReference type="Pfam" id="PF00580"/>
    </source>
</evidence>